<sequence>MDKEAILKQAERAVEKTELAYEKVFLFQFFNFEFSYDDEKRECAIECPVSEAMFNPLGTVHGGIFTYLADTAIGHLHSHFKEDPYVSLELKTTHMKAVTSGKLIAKAHFSKNGYNVTFAECDIFNEDGELVSTTSGTFYRVKKR</sequence>
<reference evidence="3" key="1">
    <citation type="submission" date="2024-05" db="EMBL/GenBank/DDBJ databases">
        <title>Alkalihalobacillus sp. strain MEB203 novel alkaliphilic bacterium from Lonar Lake, India.</title>
        <authorList>
            <person name="Joshi A."/>
            <person name="Thite S."/>
            <person name="Mengade P."/>
        </authorList>
    </citation>
    <scope>NUCLEOTIDE SEQUENCE</scope>
    <source>
        <strain evidence="3">MEB 203</strain>
    </source>
</reference>
<comment type="caution">
    <text evidence="3">The sequence shown here is derived from an EMBL/GenBank/DDBJ whole genome shotgun (WGS) entry which is preliminary data.</text>
</comment>
<evidence type="ECO:0000259" key="2">
    <source>
        <dbReference type="Pfam" id="PF03061"/>
    </source>
</evidence>
<gene>
    <name evidence="3" type="ORF">N7Z68_09000</name>
</gene>
<protein>
    <submittedName>
        <fullName evidence="3">PaaI family thioesterase</fullName>
    </submittedName>
</protein>
<dbReference type="Pfam" id="PF03061">
    <property type="entry name" value="4HBT"/>
    <property type="match status" value="1"/>
</dbReference>
<keyword evidence="1" id="KW-0378">Hydrolase</keyword>
<dbReference type="SUPFAM" id="SSF54637">
    <property type="entry name" value="Thioesterase/thiol ester dehydrase-isomerase"/>
    <property type="match status" value="1"/>
</dbReference>
<dbReference type="EMBL" id="JAOTPO010000005">
    <property type="protein sequence ID" value="MDE5413523.1"/>
    <property type="molecule type" value="Genomic_DNA"/>
</dbReference>
<dbReference type="CDD" id="cd03443">
    <property type="entry name" value="PaaI_thioesterase"/>
    <property type="match status" value="1"/>
</dbReference>
<accession>A0ABT5VDK2</accession>
<dbReference type="RefSeq" id="WP_275118145.1">
    <property type="nucleotide sequence ID" value="NZ_JAOTPO010000005.1"/>
</dbReference>
<dbReference type="NCBIfam" id="TIGR00369">
    <property type="entry name" value="unchar_dom_1"/>
    <property type="match status" value="1"/>
</dbReference>
<organism evidence="3 4">
    <name type="scientific">Alkalihalobacterium chitinilyticum</name>
    <dbReference type="NCBI Taxonomy" id="2980103"/>
    <lineage>
        <taxon>Bacteria</taxon>
        <taxon>Bacillati</taxon>
        <taxon>Bacillota</taxon>
        <taxon>Bacilli</taxon>
        <taxon>Bacillales</taxon>
        <taxon>Bacillaceae</taxon>
        <taxon>Alkalihalobacterium</taxon>
    </lineage>
</organism>
<dbReference type="InterPro" id="IPR052723">
    <property type="entry name" value="Acyl-CoA_thioesterase_PaaI"/>
</dbReference>
<dbReference type="Gene3D" id="3.10.129.10">
    <property type="entry name" value="Hotdog Thioesterase"/>
    <property type="match status" value="1"/>
</dbReference>
<evidence type="ECO:0000256" key="1">
    <source>
        <dbReference type="ARBA" id="ARBA00022801"/>
    </source>
</evidence>
<evidence type="ECO:0000313" key="4">
    <source>
        <dbReference type="Proteomes" id="UP001148125"/>
    </source>
</evidence>
<proteinExistence type="predicted"/>
<feature type="domain" description="Thioesterase" evidence="2">
    <location>
        <begin position="58"/>
        <end position="131"/>
    </location>
</feature>
<dbReference type="PANTHER" id="PTHR42856">
    <property type="entry name" value="ACYL-COENZYME A THIOESTERASE PAAI"/>
    <property type="match status" value="1"/>
</dbReference>
<keyword evidence="4" id="KW-1185">Reference proteome</keyword>
<dbReference type="InterPro" id="IPR003736">
    <property type="entry name" value="PAAI_dom"/>
</dbReference>
<dbReference type="Proteomes" id="UP001148125">
    <property type="component" value="Unassembled WGS sequence"/>
</dbReference>
<dbReference type="InterPro" id="IPR006683">
    <property type="entry name" value="Thioestr_dom"/>
</dbReference>
<dbReference type="InterPro" id="IPR029069">
    <property type="entry name" value="HotDog_dom_sf"/>
</dbReference>
<dbReference type="PANTHER" id="PTHR42856:SF1">
    <property type="entry name" value="ACYL-COENZYME A THIOESTERASE PAAI"/>
    <property type="match status" value="1"/>
</dbReference>
<evidence type="ECO:0000313" key="3">
    <source>
        <dbReference type="EMBL" id="MDE5413523.1"/>
    </source>
</evidence>
<name>A0ABT5VDK2_9BACI</name>